<dbReference type="EMBL" id="CVRI01000037">
    <property type="protein sequence ID" value="CRK93436.1"/>
    <property type="molecule type" value="Genomic_DNA"/>
</dbReference>
<dbReference type="SUPFAM" id="SSF57196">
    <property type="entry name" value="EGF/Laminin"/>
    <property type="match status" value="3"/>
</dbReference>
<feature type="domain" description="EGF-like" evidence="4">
    <location>
        <begin position="303"/>
        <end position="335"/>
    </location>
</feature>
<dbReference type="OrthoDB" id="7769223at2759"/>
<accession>A0A1J1I1H0</accession>
<dbReference type="STRING" id="568069.A0A1J1I1H0"/>
<dbReference type="PANTHER" id="PTHR14949:SF56">
    <property type="entry name" value="EGF-LIKE-DOMAIN, MULTIPLE 7"/>
    <property type="match status" value="1"/>
</dbReference>
<dbReference type="PANTHER" id="PTHR14949">
    <property type="entry name" value="EGF-LIKE-DOMAIN, MULTIPLE 7, 8"/>
    <property type="match status" value="1"/>
</dbReference>
<proteinExistence type="predicted"/>
<protein>
    <submittedName>
        <fullName evidence="5">CLUMA_CG006972, isoform A</fullName>
    </submittedName>
</protein>
<keyword evidence="1" id="KW-0732">Signal</keyword>
<dbReference type="GO" id="GO:0009986">
    <property type="term" value="C:cell surface"/>
    <property type="evidence" value="ECO:0007669"/>
    <property type="project" value="TreeGrafter"/>
</dbReference>
<feature type="domain" description="EGF-like" evidence="4">
    <location>
        <begin position="178"/>
        <end position="209"/>
    </location>
</feature>
<feature type="disulfide bond" evidence="3">
    <location>
        <begin position="181"/>
        <end position="191"/>
    </location>
</feature>
<gene>
    <name evidence="5" type="primary">similar to hemolectin-like</name>
    <name evidence="5" type="ORF">CLUMA_CG006972</name>
</gene>
<feature type="disulfide bond" evidence="3">
    <location>
        <begin position="199"/>
        <end position="208"/>
    </location>
</feature>
<sequence>MSRDTTKSPEINDGREDESICTPYDKAPAASTLQCLPRNCTAICASKYKFPKGETKLTINCIDNKWVMDNPKYKTYKEIPGCEPICSPACANKGKCVAPNRCQCTRDWQGKHCRERACRQFPPMTRNAKRSCRPSQCTINCMPGGFKFKTLATRMNIQCKNGKWVSTTKNLALNSHCEPYCAKKCQNGGKCVAYNKCACPDDFRGDQCQHETENCSPKKSNFNGSFNCSGSETVMSCSLSCPEGVDFDFPPSSVYKCKFAEGNFTPSPLPKCMYGEGVEVVETRISPEETKPEKLTHIQPSSSSSLCSEQCQNGGTCIHRNLCQCTQEFAGPQCQYPVSRCAPTNIGFNGAYRCAGTSDDMTCTLSCPEGIQFESPPAAAYKCEFATGVFTPSKAPKCVYGEGVQVIQRSNFHDDNVEEVTCNPPCENGGSCVFHNMCQCPKNFRGPHCQYSVDRCSIKSAGFNGGFRCSGSSTEMSCTLSCPEGVDYEFPPAPSYKCKYETGKFTPSPIPNCVYGDDVEIIRVKH</sequence>
<dbReference type="AlphaFoldDB" id="A0A1J1I1H0"/>
<evidence type="ECO:0000256" key="2">
    <source>
        <dbReference type="ARBA" id="ARBA00023157"/>
    </source>
</evidence>
<dbReference type="GO" id="GO:0005102">
    <property type="term" value="F:signaling receptor binding"/>
    <property type="evidence" value="ECO:0007669"/>
    <property type="project" value="TreeGrafter"/>
</dbReference>
<dbReference type="InterPro" id="IPR050969">
    <property type="entry name" value="Dev_Signal_Modulators"/>
</dbReference>
<keyword evidence="2 3" id="KW-1015">Disulfide bond</keyword>
<dbReference type="Proteomes" id="UP000183832">
    <property type="component" value="Unassembled WGS sequence"/>
</dbReference>
<feature type="disulfide bond" evidence="3">
    <location>
        <begin position="307"/>
        <end position="317"/>
    </location>
</feature>
<keyword evidence="6" id="KW-1185">Reference proteome</keyword>
<dbReference type="PROSITE" id="PS50026">
    <property type="entry name" value="EGF_3"/>
    <property type="match status" value="3"/>
</dbReference>
<feature type="disulfide bond" evidence="3">
    <location>
        <begin position="440"/>
        <end position="449"/>
    </location>
</feature>
<dbReference type="SMART" id="SM00181">
    <property type="entry name" value="EGF"/>
    <property type="match status" value="4"/>
</dbReference>
<reference evidence="5 6" key="1">
    <citation type="submission" date="2015-04" db="EMBL/GenBank/DDBJ databases">
        <authorList>
            <person name="Syromyatnikov M.Y."/>
            <person name="Popov V.N."/>
        </authorList>
    </citation>
    <scope>NUCLEOTIDE SEQUENCE [LARGE SCALE GENOMIC DNA]</scope>
</reference>
<organism evidence="5 6">
    <name type="scientific">Clunio marinus</name>
    <dbReference type="NCBI Taxonomy" id="568069"/>
    <lineage>
        <taxon>Eukaryota</taxon>
        <taxon>Metazoa</taxon>
        <taxon>Ecdysozoa</taxon>
        <taxon>Arthropoda</taxon>
        <taxon>Hexapoda</taxon>
        <taxon>Insecta</taxon>
        <taxon>Pterygota</taxon>
        <taxon>Neoptera</taxon>
        <taxon>Endopterygota</taxon>
        <taxon>Diptera</taxon>
        <taxon>Nematocera</taxon>
        <taxon>Chironomoidea</taxon>
        <taxon>Chironomidae</taxon>
        <taxon>Clunio</taxon>
    </lineage>
</organism>
<evidence type="ECO:0000313" key="5">
    <source>
        <dbReference type="EMBL" id="CRK93436.1"/>
    </source>
</evidence>
<comment type="caution">
    <text evidence="3">Lacks conserved residue(s) required for the propagation of feature annotation.</text>
</comment>
<dbReference type="InterPro" id="IPR000742">
    <property type="entry name" value="EGF"/>
</dbReference>
<feature type="disulfide bond" evidence="3">
    <location>
        <begin position="325"/>
        <end position="334"/>
    </location>
</feature>
<evidence type="ECO:0000256" key="3">
    <source>
        <dbReference type="PROSITE-ProRule" id="PRU00076"/>
    </source>
</evidence>
<dbReference type="Gene3D" id="2.10.25.10">
    <property type="entry name" value="Laminin"/>
    <property type="match status" value="4"/>
</dbReference>
<dbReference type="GO" id="GO:0005576">
    <property type="term" value="C:extracellular region"/>
    <property type="evidence" value="ECO:0007669"/>
    <property type="project" value="TreeGrafter"/>
</dbReference>
<evidence type="ECO:0000313" key="6">
    <source>
        <dbReference type="Proteomes" id="UP000183832"/>
    </source>
</evidence>
<evidence type="ECO:0000259" key="4">
    <source>
        <dbReference type="PROSITE" id="PS50026"/>
    </source>
</evidence>
<evidence type="ECO:0000256" key="1">
    <source>
        <dbReference type="ARBA" id="ARBA00022729"/>
    </source>
</evidence>
<feature type="domain" description="EGF-like" evidence="4">
    <location>
        <begin position="418"/>
        <end position="450"/>
    </location>
</feature>
<dbReference type="PROSITE" id="PS00022">
    <property type="entry name" value="EGF_1"/>
    <property type="match status" value="4"/>
</dbReference>
<keyword evidence="3" id="KW-0245">EGF-like domain</keyword>
<name>A0A1J1I1H0_9DIPT</name>
<feature type="disulfide bond" evidence="3">
    <location>
        <begin position="422"/>
        <end position="432"/>
    </location>
</feature>